<comment type="caution">
    <text evidence="1">The sequence shown here is derived from an EMBL/GenBank/DDBJ whole genome shotgun (WGS) entry which is preliminary data.</text>
</comment>
<gene>
    <name evidence="1" type="primary">g7587</name>
    <name evidence="1" type="ORF">NpPPO83_00007587</name>
</gene>
<dbReference type="EMBL" id="BSXG01000266">
    <property type="protein sequence ID" value="GME35261.1"/>
    <property type="molecule type" value="Genomic_DNA"/>
</dbReference>
<evidence type="ECO:0000313" key="1">
    <source>
        <dbReference type="EMBL" id="GME35261.1"/>
    </source>
</evidence>
<name>A0ACB5SCZ6_9PEZI</name>
<organism evidence="1 2">
    <name type="scientific">Neofusicoccum parvum</name>
    <dbReference type="NCBI Taxonomy" id="310453"/>
    <lineage>
        <taxon>Eukaryota</taxon>
        <taxon>Fungi</taxon>
        <taxon>Dikarya</taxon>
        <taxon>Ascomycota</taxon>
        <taxon>Pezizomycotina</taxon>
        <taxon>Dothideomycetes</taxon>
        <taxon>Dothideomycetes incertae sedis</taxon>
        <taxon>Botryosphaeriales</taxon>
        <taxon>Botryosphaeriaceae</taxon>
        <taxon>Neofusicoccum</taxon>
    </lineage>
</organism>
<evidence type="ECO:0000313" key="2">
    <source>
        <dbReference type="Proteomes" id="UP001165186"/>
    </source>
</evidence>
<dbReference type="Proteomes" id="UP001165186">
    <property type="component" value="Unassembled WGS sequence"/>
</dbReference>
<proteinExistence type="predicted"/>
<protein>
    <submittedName>
        <fullName evidence="1">Uncharacterized protein K452DRAFT_272011</fullName>
    </submittedName>
</protein>
<keyword evidence="2" id="KW-1185">Reference proteome</keyword>
<sequence>MLSYVLAVVSEGSSKIKDGKNIALLCIAGALIPTFVFWMDVRVKKDKPALIPNALWRKTAFSTVCMMVFLTWAVVMTVEYYFSLFFQEIQDLSALQTSIRFLPNVVAGIILTIIIGMVLHKYSAYWIVVSVSLFSAISPMLLAITKPEWSYWYTLFWAMLLSALAADVLFVVSNLVITNAFPGSTQALAGAVFNTVTQFGTAVGLAIMAVISSNVTSRSDFPNKSSPLALLEGYRASFWACFGAMILSIGIGAFGLRGVGRVGLKIE</sequence>
<accession>A0ACB5SCZ6</accession>
<reference evidence="1" key="1">
    <citation type="submission" date="2024-09" db="EMBL/GenBank/DDBJ databases">
        <title>Draft Genome Sequences of Neofusicoccum parvum.</title>
        <authorList>
            <person name="Ashida A."/>
            <person name="Camagna M."/>
            <person name="Tanaka A."/>
            <person name="Takemoto D."/>
        </authorList>
    </citation>
    <scope>NUCLEOTIDE SEQUENCE</scope>
    <source>
        <strain evidence="1">PPO83</strain>
    </source>
</reference>